<proteinExistence type="predicted"/>
<evidence type="ECO:0000256" key="5">
    <source>
        <dbReference type="ARBA" id="ARBA00022840"/>
    </source>
</evidence>
<reference evidence="7" key="1">
    <citation type="submission" date="2021-01" db="EMBL/GenBank/DDBJ databases">
        <authorList>
            <person name="Corre E."/>
            <person name="Pelletier E."/>
            <person name="Niang G."/>
            <person name="Scheremetjew M."/>
            <person name="Finn R."/>
            <person name="Kale V."/>
            <person name="Holt S."/>
            <person name="Cochrane G."/>
            <person name="Meng A."/>
            <person name="Brown T."/>
            <person name="Cohen L."/>
        </authorList>
    </citation>
    <scope>NUCLEOTIDE SEQUENCE</scope>
    <source>
        <strain evidence="7">CCMP1661</strain>
    </source>
</reference>
<evidence type="ECO:0000259" key="6">
    <source>
        <dbReference type="PROSITE" id="PS50011"/>
    </source>
</evidence>
<gene>
    <name evidence="7" type="ORF">FJAP1339_LOCUS2021</name>
</gene>
<dbReference type="SUPFAM" id="SSF56112">
    <property type="entry name" value="Protein kinase-like (PK-like)"/>
    <property type="match status" value="1"/>
</dbReference>
<dbReference type="AlphaFoldDB" id="A0A7S2UUC5"/>
<evidence type="ECO:0000313" key="7">
    <source>
        <dbReference type="EMBL" id="CAD9859502.1"/>
    </source>
</evidence>
<evidence type="ECO:0000256" key="2">
    <source>
        <dbReference type="ARBA" id="ARBA00022679"/>
    </source>
</evidence>
<organism evidence="7">
    <name type="scientific">Fibrocapsa japonica</name>
    <dbReference type="NCBI Taxonomy" id="94617"/>
    <lineage>
        <taxon>Eukaryota</taxon>
        <taxon>Sar</taxon>
        <taxon>Stramenopiles</taxon>
        <taxon>Ochrophyta</taxon>
        <taxon>Raphidophyceae</taxon>
        <taxon>Chattonellales</taxon>
        <taxon>Chattonellaceae</taxon>
        <taxon>Fibrocapsa</taxon>
    </lineage>
</organism>
<name>A0A7S2UUC5_9STRA</name>
<feature type="domain" description="Protein kinase" evidence="6">
    <location>
        <begin position="48"/>
        <end position="345"/>
    </location>
</feature>
<dbReference type="Pfam" id="PF00069">
    <property type="entry name" value="Pkinase"/>
    <property type="match status" value="1"/>
</dbReference>
<dbReference type="GO" id="GO:0004674">
    <property type="term" value="F:protein serine/threonine kinase activity"/>
    <property type="evidence" value="ECO:0007669"/>
    <property type="project" value="UniProtKB-KW"/>
</dbReference>
<evidence type="ECO:0000256" key="4">
    <source>
        <dbReference type="ARBA" id="ARBA00022777"/>
    </source>
</evidence>
<dbReference type="PANTHER" id="PTHR24345:SF91">
    <property type="entry name" value="SERINE_THREONINE-PROTEIN KINASE PLK4"/>
    <property type="match status" value="1"/>
</dbReference>
<dbReference type="InterPro" id="IPR000719">
    <property type="entry name" value="Prot_kinase_dom"/>
</dbReference>
<accession>A0A7S2UUC5</accession>
<dbReference type="EMBL" id="HBHR01004267">
    <property type="protein sequence ID" value="CAD9859502.1"/>
    <property type="molecule type" value="Transcribed_RNA"/>
</dbReference>
<keyword evidence="2" id="KW-0808">Transferase</keyword>
<keyword evidence="3" id="KW-0547">Nucleotide-binding</keyword>
<dbReference type="InterPro" id="IPR011009">
    <property type="entry name" value="Kinase-like_dom_sf"/>
</dbReference>
<dbReference type="PROSITE" id="PS50011">
    <property type="entry name" value="PROTEIN_KINASE_DOM"/>
    <property type="match status" value="1"/>
</dbReference>
<keyword evidence="5" id="KW-0067">ATP-binding</keyword>
<dbReference type="Gene3D" id="1.10.510.10">
    <property type="entry name" value="Transferase(Phosphotransferase) domain 1"/>
    <property type="match status" value="1"/>
</dbReference>
<keyword evidence="1" id="KW-0723">Serine/threonine-protein kinase</keyword>
<protein>
    <recommendedName>
        <fullName evidence="6">Protein kinase domain-containing protein</fullName>
    </recommendedName>
</protein>
<dbReference type="PROSITE" id="PS00109">
    <property type="entry name" value="PROTEIN_KINASE_TYR"/>
    <property type="match status" value="1"/>
</dbReference>
<dbReference type="PANTHER" id="PTHR24345">
    <property type="entry name" value="SERINE/THREONINE-PROTEIN KINASE PLK"/>
    <property type="match status" value="1"/>
</dbReference>
<sequence length="348" mass="39366">MASGAAPLSFPRPVISAAFLDRKVVRDQRSGNLVEGQCLVSVASGNVYLLVRTLRECIYGKVKHAIRIVDVGNGVYEYGREYVAIKVMFKRKIQELRGRHNEDPIKEIAAMQFLSTAPEGVEGTKQGEGESTHQGGHPNVLPLLECVQDEDLVYCVMPYCGAELFSFVEQQGAFLEDRARQYFREILCGTNYLHSRGVCHRDLSLENVLVSQNTCIIIDMGMCLRMPVDQTTGKHLLINPQGQCGKRNYMSPEIFLNKRPFSGEAIDFWACGIILFIMLTGVPPFETATEVDPRFQMISSWRLSEMLSLWEINLSPEAVDLLSRMLRPNPQERLKYEEIMAHPWMNLS</sequence>
<dbReference type="GO" id="GO:0005524">
    <property type="term" value="F:ATP binding"/>
    <property type="evidence" value="ECO:0007669"/>
    <property type="project" value="UniProtKB-KW"/>
</dbReference>
<evidence type="ECO:0000256" key="3">
    <source>
        <dbReference type="ARBA" id="ARBA00022741"/>
    </source>
</evidence>
<keyword evidence="4" id="KW-0418">Kinase</keyword>
<evidence type="ECO:0000256" key="1">
    <source>
        <dbReference type="ARBA" id="ARBA00022527"/>
    </source>
</evidence>
<dbReference type="InterPro" id="IPR008266">
    <property type="entry name" value="Tyr_kinase_AS"/>
</dbReference>
<dbReference type="GO" id="GO:0005634">
    <property type="term" value="C:nucleus"/>
    <property type="evidence" value="ECO:0007669"/>
    <property type="project" value="TreeGrafter"/>
</dbReference>